<keyword evidence="2" id="KW-1185">Reference proteome</keyword>
<gene>
    <name evidence="1" type="ORF">K1T71_007541</name>
</gene>
<dbReference type="EMBL" id="CM034399">
    <property type="protein sequence ID" value="KAJ0176362.1"/>
    <property type="molecule type" value="Genomic_DNA"/>
</dbReference>
<evidence type="ECO:0000313" key="2">
    <source>
        <dbReference type="Proteomes" id="UP000824533"/>
    </source>
</evidence>
<evidence type="ECO:0000313" key="1">
    <source>
        <dbReference type="EMBL" id="KAJ0176362.1"/>
    </source>
</evidence>
<comment type="caution">
    <text evidence="1">The sequence shown here is derived from an EMBL/GenBank/DDBJ whole genome shotgun (WGS) entry which is preliminary data.</text>
</comment>
<sequence>MRTEQPPREFWAEIIDMYKNMPFLWNKKHPHYTNQRKRSEGYNLLLEKYSEFDKNATLHVIKKKIDTMRTGYKREQKKVLASRDSDEYVPGLWYYDKLSFLDGHITSRPVKYCSEEDNDEKFSHSEYFEESNICDFLEESANENSYDEKPKKRIRLDHRDDNKSQTSEIFEEEKWVIIGKAIGIQIKDLDDHQSAIAQKLISDTLYYAKLGKLTEESNVSVNGKILPS</sequence>
<organism evidence="1 2">
    <name type="scientific">Dendrolimus kikuchii</name>
    <dbReference type="NCBI Taxonomy" id="765133"/>
    <lineage>
        <taxon>Eukaryota</taxon>
        <taxon>Metazoa</taxon>
        <taxon>Ecdysozoa</taxon>
        <taxon>Arthropoda</taxon>
        <taxon>Hexapoda</taxon>
        <taxon>Insecta</taxon>
        <taxon>Pterygota</taxon>
        <taxon>Neoptera</taxon>
        <taxon>Endopterygota</taxon>
        <taxon>Lepidoptera</taxon>
        <taxon>Glossata</taxon>
        <taxon>Ditrysia</taxon>
        <taxon>Bombycoidea</taxon>
        <taxon>Lasiocampidae</taxon>
        <taxon>Dendrolimus</taxon>
    </lineage>
</organism>
<reference evidence="1 2" key="1">
    <citation type="journal article" date="2021" name="Front. Genet.">
        <title>Chromosome-Level Genome Assembly Reveals Significant Gene Expansion in the Toll and IMD Signaling Pathways of Dendrolimus kikuchii.</title>
        <authorList>
            <person name="Zhou J."/>
            <person name="Wu P."/>
            <person name="Xiong Z."/>
            <person name="Liu N."/>
            <person name="Zhao N."/>
            <person name="Ji M."/>
            <person name="Qiu Y."/>
            <person name="Yang B."/>
        </authorList>
    </citation>
    <scope>NUCLEOTIDE SEQUENCE [LARGE SCALE GENOMIC DNA]</scope>
    <source>
        <strain evidence="1">Ann1</strain>
    </source>
</reference>
<dbReference type="Proteomes" id="UP000824533">
    <property type="component" value="Linkage Group LG13"/>
</dbReference>
<accession>A0ACC1CZ04</accession>
<name>A0ACC1CZ04_9NEOP</name>
<proteinExistence type="predicted"/>
<protein>
    <submittedName>
        <fullName evidence="1">Uncharacterized protein</fullName>
    </submittedName>
</protein>